<dbReference type="SMART" id="SM00899">
    <property type="entry name" value="FeoA"/>
    <property type="match status" value="1"/>
</dbReference>
<dbReference type="PROSITE" id="PS50944">
    <property type="entry name" value="HTH_DTXR"/>
    <property type="match status" value="1"/>
</dbReference>
<dbReference type="InterPro" id="IPR007167">
    <property type="entry name" value="Fe-transptr_FeoA-like"/>
</dbReference>
<evidence type="ECO:0000259" key="14">
    <source>
        <dbReference type="PROSITE" id="PS50944"/>
    </source>
</evidence>
<dbReference type="GO" id="GO:0005737">
    <property type="term" value="C:cytoplasm"/>
    <property type="evidence" value="ECO:0007669"/>
    <property type="project" value="UniProtKB-SubCell"/>
</dbReference>
<gene>
    <name evidence="15" type="ORF">AVDCRST_MAG95-1904</name>
</gene>
<comment type="function">
    <text evidence="12">In the presence of manganese, represses expression of mntH and mntS. Up-regulates expression of mntP.</text>
</comment>
<comment type="subunit">
    <text evidence="3">Homodimer.</text>
</comment>
<dbReference type="Pfam" id="PF01325">
    <property type="entry name" value="Fe_dep_repress"/>
    <property type="match status" value="1"/>
</dbReference>
<evidence type="ECO:0000313" key="15">
    <source>
        <dbReference type="EMBL" id="CAA9251738.1"/>
    </source>
</evidence>
<dbReference type="InterPro" id="IPR050536">
    <property type="entry name" value="DtxR_MntR_Metal-Reg"/>
</dbReference>
<dbReference type="InterPro" id="IPR036421">
    <property type="entry name" value="Fe_dep_repressor_sf"/>
</dbReference>
<evidence type="ECO:0000256" key="1">
    <source>
        <dbReference type="ARBA" id="ARBA00004496"/>
    </source>
</evidence>
<evidence type="ECO:0000256" key="10">
    <source>
        <dbReference type="ARBA" id="ARBA00023163"/>
    </source>
</evidence>
<dbReference type="GO" id="GO:0046983">
    <property type="term" value="F:protein dimerization activity"/>
    <property type="evidence" value="ECO:0007669"/>
    <property type="project" value="InterPro"/>
</dbReference>
<keyword evidence="11" id="KW-0464">Manganese</keyword>
<keyword evidence="10" id="KW-0804">Transcription</keyword>
<keyword evidence="8" id="KW-0238">DNA-binding</keyword>
<evidence type="ECO:0000256" key="4">
    <source>
        <dbReference type="ARBA" id="ARBA00022386"/>
    </source>
</evidence>
<evidence type="ECO:0000256" key="12">
    <source>
        <dbReference type="ARBA" id="ARBA00025185"/>
    </source>
</evidence>
<evidence type="ECO:0000256" key="7">
    <source>
        <dbReference type="ARBA" id="ARBA00023015"/>
    </source>
</evidence>
<accession>A0A6J4IGG3</accession>
<evidence type="ECO:0000256" key="3">
    <source>
        <dbReference type="ARBA" id="ARBA00011738"/>
    </source>
</evidence>
<protein>
    <recommendedName>
        <fullName evidence="4">Transcriptional regulator MntR</fullName>
    </recommendedName>
    <alternativeName>
        <fullName evidence="13">Manganese transport regulator</fullName>
    </alternativeName>
</protein>
<dbReference type="Pfam" id="PF02742">
    <property type="entry name" value="Fe_dep_repr_C"/>
    <property type="match status" value="1"/>
</dbReference>
<dbReference type="SUPFAM" id="SSF46785">
    <property type="entry name" value="Winged helix' DNA-binding domain"/>
    <property type="match status" value="1"/>
</dbReference>
<dbReference type="SUPFAM" id="SSF47979">
    <property type="entry name" value="Iron-dependent repressor protein, dimerization domain"/>
    <property type="match status" value="1"/>
</dbReference>
<dbReference type="EMBL" id="CADCTJ010000595">
    <property type="protein sequence ID" value="CAA9251738.1"/>
    <property type="molecule type" value="Genomic_DNA"/>
</dbReference>
<dbReference type="Gene3D" id="1.10.10.10">
    <property type="entry name" value="Winged helix-like DNA-binding domain superfamily/Winged helix DNA-binding domain"/>
    <property type="match status" value="1"/>
</dbReference>
<dbReference type="InterPro" id="IPR036388">
    <property type="entry name" value="WH-like_DNA-bd_sf"/>
</dbReference>
<name>A0A6J4IGG3_9BACT</name>
<sequence>MLSYTEENYIKTIYKLAAGGAREVNTNAIAEILQTKAASVSDMLRKLSSKDIIFYVKYRGVSLTPAGQKIALQIIRKHRLWEVFLVDKLHFTWDEVHEVAEELEHIKSPLLIQRLDAFLQFPRVDPHGDPIPTEAGDIYQPEQMLAADLPLHATATVSGVKDTQPLFLQHLDKIGIYLGAPLQVTDRIAYDQSLEINIENKKTILISHEVARNILVSV</sequence>
<dbReference type="InterPro" id="IPR022689">
    <property type="entry name" value="Iron_dep_repressor"/>
</dbReference>
<keyword evidence="6" id="KW-0678">Repressor</keyword>
<dbReference type="GO" id="GO:0046914">
    <property type="term" value="F:transition metal ion binding"/>
    <property type="evidence" value="ECO:0007669"/>
    <property type="project" value="InterPro"/>
</dbReference>
<dbReference type="Gene3D" id="2.30.30.90">
    <property type="match status" value="1"/>
</dbReference>
<dbReference type="Pfam" id="PF04023">
    <property type="entry name" value="FeoA"/>
    <property type="match status" value="1"/>
</dbReference>
<comment type="similarity">
    <text evidence="2">Belongs to the DtxR/MntR family.</text>
</comment>
<evidence type="ECO:0000256" key="6">
    <source>
        <dbReference type="ARBA" id="ARBA00022491"/>
    </source>
</evidence>
<dbReference type="InterPro" id="IPR036390">
    <property type="entry name" value="WH_DNA-bd_sf"/>
</dbReference>
<organism evidence="15">
    <name type="scientific">uncultured Adhaeribacter sp</name>
    <dbReference type="NCBI Taxonomy" id="448109"/>
    <lineage>
        <taxon>Bacteria</taxon>
        <taxon>Pseudomonadati</taxon>
        <taxon>Bacteroidota</taxon>
        <taxon>Cytophagia</taxon>
        <taxon>Cytophagales</taxon>
        <taxon>Hymenobacteraceae</taxon>
        <taxon>Adhaeribacter</taxon>
        <taxon>environmental samples</taxon>
    </lineage>
</organism>
<reference evidence="15" key="1">
    <citation type="submission" date="2020-02" db="EMBL/GenBank/DDBJ databases">
        <authorList>
            <person name="Meier V. D."/>
        </authorList>
    </citation>
    <scope>NUCLEOTIDE SEQUENCE</scope>
    <source>
        <strain evidence="15">AVDCRST_MAG95</strain>
    </source>
</reference>
<evidence type="ECO:0000256" key="13">
    <source>
        <dbReference type="ARBA" id="ARBA00032593"/>
    </source>
</evidence>
<evidence type="ECO:0000256" key="2">
    <source>
        <dbReference type="ARBA" id="ARBA00007871"/>
    </source>
</evidence>
<dbReference type="GO" id="GO:0003677">
    <property type="term" value="F:DNA binding"/>
    <property type="evidence" value="ECO:0007669"/>
    <property type="project" value="UniProtKB-KW"/>
</dbReference>
<evidence type="ECO:0000256" key="8">
    <source>
        <dbReference type="ARBA" id="ARBA00023125"/>
    </source>
</evidence>
<dbReference type="PANTHER" id="PTHR33238">
    <property type="entry name" value="IRON (METAL) DEPENDENT REPRESSOR, DTXR FAMILY"/>
    <property type="match status" value="1"/>
</dbReference>
<dbReference type="InterPro" id="IPR038157">
    <property type="entry name" value="FeoA_core_dom"/>
</dbReference>
<evidence type="ECO:0000256" key="11">
    <source>
        <dbReference type="ARBA" id="ARBA00023211"/>
    </source>
</evidence>
<keyword evidence="9" id="KW-0010">Activator</keyword>
<evidence type="ECO:0000256" key="5">
    <source>
        <dbReference type="ARBA" id="ARBA00022490"/>
    </source>
</evidence>
<dbReference type="GO" id="GO:0003700">
    <property type="term" value="F:DNA-binding transcription factor activity"/>
    <property type="evidence" value="ECO:0007669"/>
    <property type="project" value="InterPro"/>
</dbReference>
<dbReference type="SMART" id="SM00529">
    <property type="entry name" value="HTH_DTXR"/>
    <property type="match status" value="1"/>
</dbReference>
<dbReference type="InterPro" id="IPR001367">
    <property type="entry name" value="Fe_dep_repressor"/>
</dbReference>
<dbReference type="Gene3D" id="1.10.60.10">
    <property type="entry name" value="Iron dependent repressor, metal binding and dimerisation domain"/>
    <property type="match status" value="1"/>
</dbReference>
<comment type="subcellular location">
    <subcellularLocation>
        <location evidence="1">Cytoplasm</location>
    </subcellularLocation>
</comment>
<dbReference type="AlphaFoldDB" id="A0A6J4IGG3"/>
<evidence type="ECO:0000256" key="9">
    <source>
        <dbReference type="ARBA" id="ARBA00023159"/>
    </source>
</evidence>
<dbReference type="PANTHER" id="PTHR33238:SF11">
    <property type="entry name" value="TRANSCRIPTIONAL REGULATOR MNTR"/>
    <property type="match status" value="1"/>
</dbReference>
<dbReference type="InterPro" id="IPR022687">
    <property type="entry name" value="HTH_DTXR"/>
</dbReference>
<feature type="domain" description="HTH dtxR-type" evidence="14">
    <location>
        <begin position="1"/>
        <end position="64"/>
    </location>
</feature>
<keyword evidence="7" id="KW-0805">Transcription regulation</keyword>
<keyword evidence="5" id="KW-0963">Cytoplasm</keyword>
<proteinExistence type="inferred from homology"/>